<dbReference type="PROSITE" id="PS00455">
    <property type="entry name" value="AMP_BINDING"/>
    <property type="match status" value="1"/>
</dbReference>
<dbReference type="InterPro" id="IPR025110">
    <property type="entry name" value="AMP-bd_C"/>
</dbReference>
<evidence type="ECO:0000313" key="6">
    <source>
        <dbReference type="Proteomes" id="UP000184020"/>
    </source>
</evidence>
<dbReference type="InterPro" id="IPR023213">
    <property type="entry name" value="CAT-like_dom_sf"/>
</dbReference>
<dbReference type="SUPFAM" id="SSF56801">
    <property type="entry name" value="Acetyl-CoA synthetase-like"/>
    <property type="match status" value="1"/>
</dbReference>
<sequence length="1327" mass="148625">MLNLNNKFDPFAGPEIESVVFTTIAQSEIWTACYLGGKDGSRSYNESITLDFIGLLDSLAMNQAVQLLIERHEALRATFSTDGVYISICKQLTVELSDIDISSLEQLDQTKALEKYIDDDAHFLFDLNKGPLIKVGLITLSNNRHSLVITAHHIICDGWSIGIMLQDLGSIYSACVQNTIPNLPAPIPFSIYANEEKLYGVSDENKATEKFWSSIYENSIPIVNLPTDNPRPALRTFKGHRLDFATDFELLSNLKQIGLNNGSSLVTTLLTCFEVLIYQLTGQDDLVIGLPSAGQPVTGMNHLIGHCANLLPLRSKLNAKLSFTDYLKIRKSELYDAYDHSRLSFGQLLQKLNVARDPSRIPLVPIAFNIDLGMTDGVHFSNLKFNLKSNPKAFEAFEIFLNVSGTEQSLVFEWSFNENLFEVETVKKMMVSFENIIQKIVEEPSQTLGQLTSRDFTKQYIEPNAIKSNYPKSTLHELFAERVAISPDAIALEHNDQKLSYAELGKMINQIANYLWSQGLRPGQVVAVSLDRSPELIACLFAVLQCGASYVPIDTLYPDARVDLTIEDSNASFYIGLNLKTNFSTKVISLSIAEILKAIIHLSAEPINQRIAAESRAYIIYTSGSTGKPKGVQVAHCNVINLLYSMAAAPGINAKDKVFATTTISFDAMVMEIYLPLLFGACVVLVDENIRLNGKLLLEKASSDNITVIWGTPSIWQILIDTGWEKPLNIKALIGGELVPKPLAQKLLSLCSELWNIYGPTETTVCSSLTQINSTDDPLTIGKPVANTQIYLLDTKGIPVAQGEIGEIAIAGDGVSLGYLNRPELNEERFISNPFQNGSSGKMYLSGDLGKLLPNGHIQCLGRIDQQVKVRGYRIELGEIEHALIKLQSIKSAVVLAKDDILIAFIVVEKKDNDELKMVQSWRDELSSQLPYFMVPNVFHILANMPTTVNGKIDKKILLDFKSISENKKERTAPRTEEEKLVASIWEENLNLEDIDIFHNFFEMGGHSLKAVKVMFELEKRTGKKIPLSSLFEHSTVEKFAKLLLANNEIIHDFLVPIKPNGTKNPLFMVHGGGLNILNFATVIHNFDADQPVYGFQGIGPNGFDNWFESIEEMAARYIDSIIKINPKGPYALAGFSFGGIVAFEMARQLRQKGQVVSIIAALDTYLDSSYFYASYSQKKIIRYKDITRRRLTFLKEILTSWKALKLRSNAKREYILKKYFGFKDIMTEQEAVAFTKYIETSAMVNKIVDRYHLIPQDFEVELFRAKDDQNYNSDPDHLGWKKAALKGVNIHFIPGDHLNIVSPPNDKILARLLQDLLDKRHHHLQY</sequence>
<dbReference type="GO" id="GO:0003824">
    <property type="term" value="F:catalytic activity"/>
    <property type="evidence" value="ECO:0007669"/>
    <property type="project" value="InterPro"/>
</dbReference>
<evidence type="ECO:0000259" key="4">
    <source>
        <dbReference type="PROSITE" id="PS50075"/>
    </source>
</evidence>
<dbReference type="InterPro" id="IPR000873">
    <property type="entry name" value="AMP-dep_synth/lig_dom"/>
</dbReference>
<dbReference type="PROSITE" id="PS50075">
    <property type="entry name" value="CARRIER"/>
    <property type="match status" value="1"/>
</dbReference>
<organism evidence="5 6">
    <name type="scientific">Flavobacterium micromati</name>
    <dbReference type="NCBI Taxonomy" id="229205"/>
    <lineage>
        <taxon>Bacteria</taxon>
        <taxon>Pseudomonadati</taxon>
        <taxon>Bacteroidota</taxon>
        <taxon>Flavobacteriia</taxon>
        <taxon>Flavobacteriales</taxon>
        <taxon>Flavobacteriaceae</taxon>
        <taxon>Flavobacterium</taxon>
    </lineage>
</organism>
<dbReference type="PANTHER" id="PTHR45527:SF1">
    <property type="entry name" value="FATTY ACID SYNTHASE"/>
    <property type="match status" value="1"/>
</dbReference>
<dbReference type="Gene3D" id="3.40.50.1820">
    <property type="entry name" value="alpha/beta hydrolase"/>
    <property type="match status" value="1"/>
</dbReference>
<dbReference type="InterPro" id="IPR001031">
    <property type="entry name" value="Thioesterase"/>
</dbReference>
<keyword evidence="3" id="KW-0597">Phosphoprotein</keyword>
<evidence type="ECO:0000313" key="5">
    <source>
        <dbReference type="EMBL" id="SHH12269.1"/>
    </source>
</evidence>
<dbReference type="GO" id="GO:0005737">
    <property type="term" value="C:cytoplasm"/>
    <property type="evidence" value="ECO:0007669"/>
    <property type="project" value="TreeGrafter"/>
</dbReference>
<dbReference type="RefSeq" id="WP_073021823.1">
    <property type="nucleotide sequence ID" value="NZ_FQWF01000016.1"/>
</dbReference>
<evidence type="ECO:0000256" key="2">
    <source>
        <dbReference type="ARBA" id="ARBA00022450"/>
    </source>
</evidence>
<dbReference type="SUPFAM" id="SSF53474">
    <property type="entry name" value="alpha/beta-Hydrolases"/>
    <property type="match status" value="1"/>
</dbReference>
<keyword evidence="2" id="KW-0596">Phosphopantetheine</keyword>
<dbReference type="SUPFAM" id="SSF52777">
    <property type="entry name" value="CoA-dependent acyltransferases"/>
    <property type="match status" value="2"/>
</dbReference>
<dbReference type="InterPro" id="IPR020845">
    <property type="entry name" value="AMP-binding_CS"/>
</dbReference>
<name>A0A1M5QEU0_9FLAO</name>
<feature type="domain" description="Carrier" evidence="4">
    <location>
        <begin position="973"/>
        <end position="1048"/>
    </location>
</feature>
<dbReference type="Pfam" id="PF00550">
    <property type="entry name" value="PP-binding"/>
    <property type="match status" value="1"/>
</dbReference>
<dbReference type="OrthoDB" id="9778690at2"/>
<dbReference type="InterPro" id="IPR001242">
    <property type="entry name" value="Condensation_dom"/>
</dbReference>
<dbReference type="Pfam" id="PF00668">
    <property type="entry name" value="Condensation"/>
    <property type="match status" value="1"/>
</dbReference>
<dbReference type="Gene3D" id="1.10.1200.10">
    <property type="entry name" value="ACP-like"/>
    <property type="match status" value="1"/>
</dbReference>
<dbReference type="SUPFAM" id="SSF47336">
    <property type="entry name" value="ACP-like"/>
    <property type="match status" value="1"/>
</dbReference>
<dbReference type="Gene3D" id="2.30.38.10">
    <property type="entry name" value="Luciferase, Domain 3"/>
    <property type="match status" value="1"/>
</dbReference>
<dbReference type="Proteomes" id="UP000184020">
    <property type="component" value="Unassembled WGS sequence"/>
</dbReference>
<dbReference type="GO" id="GO:0044550">
    <property type="term" value="P:secondary metabolite biosynthetic process"/>
    <property type="evidence" value="ECO:0007669"/>
    <property type="project" value="TreeGrafter"/>
</dbReference>
<comment type="cofactor">
    <cofactor evidence="1">
        <name>pantetheine 4'-phosphate</name>
        <dbReference type="ChEBI" id="CHEBI:47942"/>
    </cofactor>
</comment>
<dbReference type="Gene3D" id="3.30.559.30">
    <property type="entry name" value="Nonribosomal peptide synthetase, condensation domain"/>
    <property type="match status" value="1"/>
</dbReference>
<dbReference type="Gene3D" id="3.40.50.980">
    <property type="match status" value="2"/>
</dbReference>
<proteinExistence type="predicted"/>
<dbReference type="Gene3D" id="3.30.559.10">
    <property type="entry name" value="Chloramphenicol acetyltransferase-like domain"/>
    <property type="match status" value="1"/>
</dbReference>
<dbReference type="NCBIfam" id="TIGR01733">
    <property type="entry name" value="AA-adenyl-dom"/>
    <property type="match status" value="1"/>
</dbReference>
<reference evidence="6" key="1">
    <citation type="submission" date="2016-11" db="EMBL/GenBank/DDBJ databases">
        <authorList>
            <person name="Varghese N."/>
            <person name="Submissions S."/>
        </authorList>
    </citation>
    <scope>NUCLEOTIDE SEQUENCE [LARGE SCALE GENOMIC DNA]</scope>
    <source>
        <strain evidence="6">DSM 17659</strain>
    </source>
</reference>
<dbReference type="InterPro" id="IPR029058">
    <property type="entry name" value="AB_hydrolase_fold"/>
</dbReference>
<evidence type="ECO:0000256" key="1">
    <source>
        <dbReference type="ARBA" id="ARBA00001957"/>
    </source>
</evidence>
<dbReference type="CDD" id="cd19531">
    <property type="entry name" value="LCL_NRPS-like"/>
    <property type="match status" value="1"/>
</dbReference>
<dbReference type="FunFam" id="1.10.1200.10:FF:000005">
    <property type="entry name" value="Nonribosomal peptide synthetase 1"/>
    <property type="match status" value="1"/>
</dbReference>
<gene>
    <name evidence="5" type="ORF">SAMN05444372_11619</name>
</gene>
<dbReference type="GO" id="GO:0031177">
    <property type="term" value="F:phosphopantetheine binding"/>
    <property type="evidence" value="ECO:0007669"/>
    <property type="project" value="TreeGrafter"/>
</dbReference>
<dbReference type="GO" id="GO:0043041">
    <property type="term" value="P:amino acid activation for nonribosomal peptide biosynthetic process"/>
    <property type="evidence" value="ECO:0007669"/>
    <property type="project" value="TreeGrafter"/>
</dbReference>
<accession>A0A1M5QEU0</accession>
<dbReference type="PANTHER" id="PTHR45527">
    <property type="entry name" value="NONRIBOSOMAL PEPTIDE SYNTHETASE"/>
    <property type="match status" value="1"/>
</dbReference>
<dbReference type="InterPro" id="IPR036736">
    <property type="entry name" value="ACP-like_sf"/>
</dbReference>
<evidence type="ECO:0000256" key="3">
    <source>
        <dbReference type="ARBA" id="ARBA00022553"/>
    </source>
</evidence>
<dbReference type="InterPro" id="IPR045851">
    <property type="entry name" value="AMP-bd_C_sf"/>
</dbReference>
<dbReference type="Pfam" id="PF00501">
    <property type="entry name" value="AMP-binding"/>
    <property type="match status" value="1"/>
</dbReference>
<dbReference type="Gene3D" id="3.30.300.30">
    <property type="match status" value="1"/>
</dbReference>
<dbReference type="InterPro" id="IPR010071">
    <property type="entry name" value="AA_adenyl_dom"/>
</dbReference>
<dbReference type="EMBL" id="FQWF01000016">
    <property type="protein sequence ID" value="SHH12269.1"/>
    <property type="molecule type" value="Genomic_DNA"/>
</dbReference>
<dbReference type="CDD" id="cd05930">
    <property type="entry name" value="A_NRPS"/>
    <property type="match status" value="1"/>
</dbReference>
<dbReference type="InterPro" id="IPR009081">
    <property type="entry name" value="PP-bd_ACP"/>
</dbReference>
<dbReference type="STRING" id="229205.SAMN05444372_11619"/>
<dbReference type="Pfam" id="PF13193">
    <property type="entry name" value="AMP-binding_C"/>
    <property type="match status" value="1"/>
</dbReference>
<protein>
    <submittedName>
        <fullName evidence="5">Amino acid adenylation domain-containing protein</fullName>
    </submittedName>
</protein>
<keyword evidence="6" id="KW-1185">Reference proteome</keyword>
<dbReference type="Pfam" id="PF00975">
    <property type="entry name" value="Thioesterase"/>
    <property type="match status" value="1"/>
</dbReference>